<evidence type="ECO:0000256" key="4">
    <source>
        <dbReference type="ARBA" id="ARBA00022692"/>
    </source>
</evidence>
<dbReference type="InterPro" id="IPR000727">
    <property type="entry name" value="T_SNARE_dom"/>
</dbReference>
<evidence type="ECO:0000256" key="5">
    <source>
        <dbReference type="ARBA" id="ARBA00022989"/>
    </source>
</evidence>
<dbReference type="Pfam" id="PF00015">
    <property type="entry name" value="MCPsignal"/>
    <property type="match status" value="1"/>
</dbReference>
<keyword evidence="5 10" id="KW-1133">Transmembrane helix</keyword>
<evidence type="ECO:0000256" key="8">
    <source>
        <dbReference type="ARBA" id="ARBA00029447"/>
    </source>
</evidence>
<dbReference type="PANTHER" id="PTHR32089">
    <property type="entry name" value="METHYL-ACCEPTING CHEMOTAXIS PROTEIN MCPB"/>
    <property type="match status" value="1"/>
</dbReference>
<evidence type="ECO:0000256" key="3">
    <source>
        <dbReference type="ARBA" id="ARBA00022519"/>
    </source>
</evidence>
<proteinExistence type="inferred from homology"/>
<keyword evidence="15" id="KW-1185">Reference proteome</keyword>
<dbReference type="KEGG" id="hdi:HDIA_2816"/>
<dbReference type="CDD" id="cd06225">
    <property type="entry name" value="HAMP"/>
    <property type="match status" value="1"/>
</dbReference>
<keyword evidence="2" id="KW-1003">Cell membrane</keyword>
<sequence>MRRLLPKGLSAKFQAILLLTVIGFLGLAAWSAVSLKQELIQFKKSEIRSIVTAVATIAAGEQAKVDKGEIDLATAKANTLSAIRSLRYNGKDYVFVYDFDYKGILNPVKPENDGKNLRDMTDSNGKHHVQEMVDIARTDGSGFVEYGWINPKDNAGYTKMSFVQGFKPWGWMFGSGVLMDDVDARFMSAMEKSLGITALIIVILSTILIVVVRSVVKPITSMTGTVMKIASNDLESEIPSTDRQDEIGDIARSIETLRNNTLERLKLEKRQSEEERARNRRQMEIEAILSDFQNEATSAINRVSETMQGMLTTAKAVDAASRRTADNAATVTSASNDAADNVGAVASAAEELASSIGEITNQISRTTEVVEQAARSTKDANDMVDGLAQAASKIGEVVTLIQAIAEQTNLLALNATIEAARAGEAGKGFAVVASEVKNLAAQTARATEEIAAQVTGIQSSTSDAVRAIQSITTTMADVNRYTGAIAAAVEQQGAATSEISRNIAMASDGTRVVSENASEVSGAADETIRSAESVATASRAVAEQSDGLRDSIDTFLRKVAAA</sequence>
<dbReference type="EMBL" id="LT960614">
    <property type="protein sequence ID" value="SON56357.1"/>
    <property type="molecule type" value="Genomic_DNA"/>
</dbReference>
<evidence type="ECO:0000313" key="14">
    <source>
        <dbReference type="EMBL" id="SON56357.1"/>
    </source>
</evidence>
<keyword evidence="3" id="KW-0997">Cell inner membrane</keyword>
<name>A0A2C9D7R9_9HYPH</name>
<dbReference type="PROSITE" id="PS50192">
    <property type="entry name" value="T_SNARE"/>
    <property type="match status" value="1"/>
</dbReference>
<dbReference type="GO" id="GO:0005886">
    <property type="term" value="C:plasma membrane"/>
    <property type="evidence" value="ECO:0007669"/>
    <property type="project" value="UniProtKB-SubCell"/>
</dbReference>
<dbReference type="SMART" id="SM00304">
    <property type="entry name" value="HAMP"/>
    <property type="match status" value="1"/>
</dbReference>
<organism evidence="14 15">
    <name type="scientific">Hartmannibacter diazotrophicus</name>
    <dbReference type="NCBI Taxonomy" id="1482074"/>
    <lineage>
        <taxon>Bacteria</taxon>
        <taxon>Pseudomonadati</taxon>
        <taxon>Pseudomonadota</taxon>
        <taxon>Alphaproteobacteria</taxon>
        <taxon>Hyphomicrobiales</taxon>
        <taxon>Pleomorphomonadaceae</taxon>
        <taxon>Hartmannibacter</taxon>
    </lineage>
</organism>
<evidence type="ECO:0000256" key="6">
    <source>
        <dbReference type="ARBA" id="ARBA00023136"/>
    </source>
</evidence>
<dbReference type="InterPro" id="IPR033480">
    <property type="entry name" value="sCache_2"/>
</dbReference>
<dbReference type="Gene3D" id="1.10.287.950">
    <property type="entry name" value="Methyl-accepting chemotaxis protein"/>
    <property type="match status" value="1"/>
</dbReference>
<keyword evidence="6 10" id="KW-0472">Membrane</keyword>
<dbReference type="SMART" id="SM00283">
    <property type="entry name" value="MA"/>
    <property type="match status" value="1"/>
</dbReference>
<dbReference type="Proteomes" id="UP000223606">
    <property type="component" value="Chromosome 1"/>
</dbReference>
<comment type="similarity">
    <text evidence="8">Belongs to the methyl-accepting chemotaxis (MCP) protein family.</text>
</comment>
<evidence type="ECO:0000256" key="1">
    <source>
        <dbReference type="ARBA" id="ARBA00004429"/>
    </source>
</evidence>
<evidence type="ECO:0000259" key="13">
    <source>
        <dbReference type="PROSITE" id="PS50885"/>
    </source>
</evidence>
<evidence type="ECO:0000259" key="11">
    <source>
        <dbReference type="PROSITE" id="PS50111"/>
    </source>
</evidence>
<feature type="transmembrane region" description="Helical" evidence="10">
    <location>
        <begin position="15"/>
        <end position="35"/>
    </location>
</feature>
<keyword evidence="7 9" id="KW-0807">Transducer</keyword>
<evidence type="ECO:0000256" key="10">
    <source>
        <dbReference type="SAM" id="Phobius"/>
    </source>
</evidence>
<feature type="domain" description="HAMP" evidence="13">
    <location>
        <begin position="213"/>
        <end position="266"/>
    </location>
</feature>
<reference evidence="15" key="1">
    <citation type="submission" date="2017-09" db="EMBL/GenBank/DDBJ databases">
        <title>Genome sequence of Nannocystis excedens DSM 71.</title>
        <authorList>
            <person name="Blom J."/>
        </authorList>
    </citation>
    <scope>NUCLEOTIDE SEQUENCE [LARGE SCALE GENOMIC DNA]</scope>
    <source>
        <strain evidence="15">type strain: E19</strain>
    </source>
</reference>
<comment type="subcellular location">
    <subcellularLocation>
        <location evidence="1">Cell inner membrane</location>
        <topology evidence="1">Multi-pass membrane protein</topology>
    </subcellularLocation>
</comment>
<evidence type="ECO:0000259" key="12">
    <source>
        <dbReference type="PROSITE" id="PS50192"/>
    </source>
</evidence>
<dbReference type="InterPro" id="IPR003660">
    <property type="entry name" value="HAMP_dom"/>
</dbReference>
<dbReference type="AlphaFoldDB" id="A0A2C9D7R9"/>
<dbReference type="Gene3D" id="1.10.8.500">
    <property type="entry name" value="HAMP domain in histidine kinase"/>
    <property type="match status" value="1"/>
</dbReference>
<dbReference type="PROSITE" id="PS50111">
    <property type="entry name" value="CHEMOTAXIS_TRANSDUC_2"/>
    <property type="match status" value="1"/>
</dbReference>
<gene>
    <name evidence="14" type="primary">mcp4_6</name>
    <name evidence="14" type="ORF">HDIA_2816</name>
</gene>
<feature type="domain" description="T-SNARE coiled-coil homology" evidence="12">
    <location>
        <begin position="458"/>
        <end position="520"/>
    </location>
</feature>
<dbReference type="Pfam" id="PF00672">
    <property type="entry name" value="HAMP"/>
    <property type="match status" value="1"/>
</dbReference>
<feature type="domain" description="Methyl-accepting transducer" evidence="11">
    <location>
        <begin position="313"/>
        <end position="542"/>
    </location>
</feature>
<dbReference type="PROSITE" id="PS50885">
    <property type="entry name" value="HAMP"/>
    <property type="match status" value="1"/>
</dbReference>
<evidence type="ECO:0000256" key="9">
    <source>
        <dbReference type="PROSITE-ProRule" id="PRU00284"/>
    </source>
</evidence>
<feature type="transmembrane region" description="Helical" evidence="10">
    <location>
        <begin position="194"/>
        <end position="216"/>
    </location>
</feature>
<dbReference type="Pfam" id="PF17200">
    <property type="entry name" value="sCache_2"/>
    <property type="match status" value="1"/>
</dbReference>
<accession>A0A2C9D7R9</accession>
<keyword evidence="4 10" id="KW-0812">Transmembrane</keyword>
<evidence type="ECO:0000256" key="7">
    <source>
        <dbReference type="ARBA" id="ARBA00023224"/>
    </source>
</evidence>
<dbReference type="Gene3D" id="3.30.450.20">
    <property type="entry name" value="PAS domain"/>
    <property type="match status" value="1"/>
</dbReference>
<protein>
    <submittedName>
        <fullName evidence="14">Methyl-accepting chemotaxis protein 4</fullName>
    </submittedName>
</protein>
<dbReference type="SUPFAM" id="SSF58104">
    <property type="entry name" value="Methyl-accepting chemotaxis protein (MCP) signaling domain"/>
    <property type="match status" value="1"/>
</dbReference>
<dbReference type="GO" id="GO:0007165">
    <property type="term" value="P:signal transduction"/>
    <property type="evidence" value="ECO:0007669"/>
    <property type="project" value="UniProtKB-KW"/>
</dbReference>
<dbReference type="SMART" id="SM01049">
    <property type="entry name" value="Cache_2"/>
    <property type="match status" value="1"/>
</dbReference>
<dbReference type="PANTHER" id="PTHR32089:SF112">
    <property type="entry name" value="LYSOZYME-LIKE PROTEIN-RELATED"/>
    <property type="match status" value="1"/>
</dbReference>
<dbReference type="InterPro" id="IPR004089">
    <property type="entry name" value="MCPsignal_dom"/>
</dbReference>
<evidence type="ECO:0000313" key="15">
    <source>
        <dbReference type="Proteomes" id="UP000223606"/>
    </source>
</evidence>
<evidence type="ECO:0000256" key="2">
    <source>
        <dbReference type="ARBA" id="ARBA00022475"/>
    </source>
</evidence>